<reference evidence="2" key="1">
    <citation type="journal article" date="2023" name="G3 (Bethesda)">
        <title>Whole genome assembly and annotation of the endangered Caribbean coral Acropora cervicornis.</title>
        <authorList>
            <person name="Selwyn J.D."/>
            <person name="Vollmer S.V."/>
        </authorList>
    </citation>
    <scope>NUCLEOTIDE SEQUENCE</scope>
    <source>
        <strain evidence="2">K2</strain>
    </source>
</reference>
<feature type="transmembrane region" description="Helical" evidence="1">
    <location>
        <begin position="12"/>
        <end position="29"/>
    </location>
</feature>
<dbReference type="EMBL" id="JARQWQ010000143">
    <property type="protein sequence ID" value="KAK2548594.1"/>
    <property type="molecule type" value="Genomic_DNA"/>
</dbReference>
<dbReference type="Proteomes" id="UP001249851">
    <property type="component" value="Unassembled WGS sequence"/>
</dbReference>
<dbReference type="PANTHER" id="PTHR40743">
    <property type="entry name" value="NUCLEOTIDE-DIPHOSPHO-SUGAR TRANSFERASE CONTAINING PROTEIN"/>
    <property type="match status" value="1"/>
</dbReference>
<sequence>MRNQPRMRSSILLYLLWIGTVLGLCSWILRLPKSNTGVTCTKELEDTFTTRPKSRDIGGRMENVSINERGARLHLVIQFPVFNPSLGLGEEGAKERQEEVNFCLQRNLRSPHIHTIRILCEDAHDVLFVKALNLSMDWKLVFHILGRRMTYKDAFQYASRNLLGKNTIIMNSDNYVHEGFEHLDESILANKTIYALTRREIAEEGRKCNYEDYCAVNYAYRGSHDAWVFRLMSPIASDILNKINYPLNYMGIEQVLIFYFKTSEGFTVKNPCRILKIVHRHCSDTRVKKDRYINGRRVDVILGIRSDKTPGELCHAPFSAASAGEETKLRYLFAKFVFLLDCLQRNLASPHIHTIHILCEDAHDVLFVKALNLSMDWKLVFHILGRRMTYKDAF</sequence>
<keyword evidence="1" id="KW-1133">Transmembrane helix</keyword>
<keyword evidence="1" id="KW-0812">Transmembrane</keyword>
<evidence type="ECO:0000313" key="2">
    <source>
        <dbReference type="EMBL" id="KAK2548594.1"/>
    </source>
</evidence>
<comment type="caution">
    <text evidence="2">The sequence shown here is derived from an EMBL/GenBank/DDBJ whole genome shotgun (WGS) entry which is preliminary data.</text>
</comment>
<dbReference type="PANTHER" id="PTHR40743:SF1">
    <property type="entry name" value="POSSIBLE GLYCOSYLTRANSFERASE"/>
    <property type="match status" value="1"/>
</dbReference>
<reference evidence="2" key="2">
    <citation type="journal article" date="2023" name="Science">
        <title>Genomic signatures of disease resistance in endangered staghorn corals.</title>
        <authorList>
            <person name="Vollmer S.V."/>
            <person name="Selwyn J.D."/>
            <person name="Despard B.A."/>
            <person name="Roesel C.L."/>
        </authorList>
    </citation>
    <scope>NUCLEOTIDE SEQUENCE</scope>
    <source>
        <strain evidence="2">K2</strain>
    </source>
</reference>
<evidence type="ECO:0000256" key="1">
    <source>
        <dbReference type="SAM" id="Phobius"/>
    </source>
</evidence>
<proteinExistence type="predicted"/>
<dbReference type="AlphaFoldDB" id="A0AAD9PT25"/>
<protein>
    <submittedName>
        <fullName evidence="2">Uncharacterized protein</fullName>
    </submittedName>
</protein>
<accession>A0AAD9PT25</accession>
<evidence type="ECO:0000313" key="3">
    <source>
        <dbReference type="Proteomes" id="UP001249851"/>
    </source>
</evidence>
<name>A0AAD9PT25_ACRCE</name>
<organism evidence="2 3">
    <name type="scientific">Acropora cervicornis</name>
    <name type="common">Staghorn coral</name>
    <dbReference type="NCBI Taxonomy" id="6130"/>
    <lineage>
        <taxon>Eukaryota</taxon>
        <taxon>Metazoa</taxon>
        <taxon>Cnidaria</taxon>
        <taxon>Anthozoa</taxon>
        <taxon>Hexacorallia</taxon>
        <taxon>Scleractinia</taxon>
        <taxon>Astrocoeniina</taxon>
        <taxon>Acroporidae</taxon>
        <taxon>Acropora</taxon>
    </lineage>
</organism>
<keyword evidence="1" id="KW-0472">Membrane</keyword>
<gene>
    <name evidence="2" type="ORF">P5673_031188</name>
</gene>
<keyword evidence="3" id="KW-1185">Reference proteome</keyword>